<dbReference type="GO" id="GO:0005666">
    <property type="term" value="C:RNA polymerase III complex"/>
    <property type="evidence" value="ECO:0007669"/>
    <property type="project" value="UniProtKB-UniRule"/>
</dbReference>
<dbReference type="PANTHER" id="PTHR15367">
    <property type="entry name" value="DNA-DIRECTED RNA POLYMERASE III"/>
    <property type="match status" value="1"/>
</dbReference>
<keyword evidence="3 4" id="KW-0539">Nucleus</keyword>
<sequence>MSRGGRGGRFGGGGGAGSMGGQMLPFEVDMALESEINAYREKEGQDEADEWTKQLFPNMKIYPQPSATASERRLIQKRREHRTAMRNGPFFIDAPKSGKRDLSSFNAFEDQASFINKRAKRTRGLPNLKKLPIVPGFFPPELHDVITTTTSTGDPLDPQQPPKRNLDWLKKKRIDKLAQFDENGAQNDDDNDDNDDVPKDDENNGEDDVEEPQDDDFSEDDDDLGNDYNAEKYFDDGEDGDGDDGGGDEGGGEDAW</sequence>
<reference evidence="7" key="1">
    <citation type="submission" date="2020-01" db="EMBL/GenBank/DDBJ databases">
        <authorList>
            <consortium name="DOE Joint Genome Institute"/>
            <person name="Haridas S."/>
            <person name="Albert R."/>
            <person name="Binder M."/>
            <person name="Bloem J."/>
            <person name="Labutti K."/>
            <person name="Salamov A."/>
            <person name="Andreopoulos B."/>
            <person name="Baker S.E."/>
            <person name="Barry K."/>
            <person name="Bills G."/>
            <person name="Bluhm B.H."/>
            <person name="Cannon C."/>
            <person name="Castanera R."/>
            <person name="Culley D.E."/>
            <person name="Daum C."/>
            <person name="Ezra D."/>
            <person name="Gonzalez J.B."/>
            <person name="Henrissat B."/>
            <person name="Kuo A."/>
            <person name="Liang C."/>
            <person name="Lipzen A."/>
            <person name="Lutzoni F."/>
            <person name="Magnuson J."/>
            <person name="Mondo S."/>
            <person name="Nolan M."/>
            <person name="Ohm R."/>
            <person name="Pangilinan J."/>
            <person name="Park H.-J."/>
            <person name="Ramirez L."/>
            <person name="Alfaro M."/>
            <person name="Sun H."/>
            <person name="Tritt A."/>
            <person name="Yoshinaga Y."/>
            <person name="Zwiers L.-H."/>
            <person name="Turgeon B.G."/>
            <person name="Goodwin S.B."/>
            <person name="Spatafora J.W."/>
            <person name="Crous P.W."/>
            <person name="Grigoriev I.V."/>
        </authorList>
    </citation>
    <scope>NUCLEOTIDE SEQUENCE</scope>
    <source>
        <strain evidence="7">CBS 342.82</strain>
    </source>
</reference>
<dbReference type="OrthoDB" id="5377312at2759"/>
<evidence type="ECO:0000313" key="7">
    <source>
        <dbReference type="RefSeq" id="XP_033458321.1"/>
    </source>
</evidence>
<feature type="compositionally biased region" description="Gly residues" evidence="5">
    <location>
        <begin position="1"/>
        <end position="20"/>
    </location>
</feature>
<dbReference type="PIRSF" id="PIRSF000777">
    <property type="entry name" value="RNA_polIII_C31"/>
    <property type="match status" value="1"/>
</dbReference>
<evidence type="ECO:0000256" key="1">
    <source>
        <dbReference type="ARBA" id="ARBA00004123"/>
    </source>
</evidence>
<name>A0A6J3LZR8_9PEZI</name>
<feature type="region of interest" description="Disordered" evidence="5">
    <location>
        <begin position="130"/>
        <end position="256"/>
    </location>
</feature>
<dbReference type="RefSeq" id="XP_033458321.1">
    <property type="nucleotide sequence ID" value="XM_033605347.1"/>
</dbReference>
<dbReference type="Proteomes" id="UP000504637">
    <property type="component" value="Unplaced"/>
</dbReference>
<gene>
    <name evidence="7" type="ORF">K489DRAFT_382329</name>
</gene>
<evidence type="ECO:0000256" key="5">
    <source>
        <dbReference type="SAM" id="MobiDB-lite"/>
    </source>
</evidence>
<keyword evidence="6" id="KW-1185">Reference proteome</keyword>
<proteinExistence type="inferred from homology"/>
<protein>
    <recommendedName>
        <fullName evidence="4">DNA-directed RNA polymerase III subunit</fullName>
    </recommendedName>
</protein>
<dbReference type="Pfam" id="PF11705">
    <property type="entry name" value="RNA_pol_3_Rpc31"/>
    <property type="match status" value="1"/>
</dbReference>
<feature type="compositionally biased region" description="Acidic residues" evidence="5">
    <location>
        <begin position="203"/>
        <end position="225"/>
    </location>
</feature>
<evidence type="ECO:0000256" key="4">
    <source>
        <dbReference type="PIRNR" id="PIRNR000777"/>
    </source>
</evidence>
<dbReference type="GeneID" id="54363147"/>
<organism evidence="7">
    <name type="scientific">Dissoconium aciculare CBS 342.82</name>
    <dbReference type="NCBI Taxonomy" id="1314786"/>
    <lineage>
        <taxon>Eukaryota</taxon>
        <taxon>Fungi</taxon>
        <taxon>Dikarya</taxon>
        <taxon>Ascomycota</taxon>
        <taxon>Pezizomycotina</taxon>
        <taxon>Dothideomycetes</taxon>
        <taxon>Dothideomycetidae</taxon>
        <taxon>Mycosphaerellales</taxon>
        <taxon>Dissoconiaceae</taxon>
        <taxon>Dissoconium</taxon>
    </lineage>
</organism>
<dbReference type="PANTHER" id="PTHR15367:SF2">
    <property type="entry name" value="DNA-DIRECTED RNA POLYMERASE III SUBUNIT"/>
    <property type="match status" value="1"/>
</dbReference>
<evidence type="ECO:0000256" key="3">
    <source>
        <dbReference type="ARBA" id="ARBA00023242"/>
    </source>
</evidence>
<evidence type="ECO:0000256" key="2">
    <source>
        <dbReference type="ARBA" id="ARBA00008352"/>
    </source>
</evidence>
<accession>A0A6J3LZR8</accession>
<reference evidence="7" key="2">
    <citation type="submission" date="2020-04" db="EMBL/GenBank/DDBJ databases">
        <authorList>
            <consortium name="NCBI Genome Project"/>
        </authorList>
    </citation>
    <scope>NUCLEOTIDE SEQUENCE</scope>
    <source>
        <strain evidence="7">CBS 342.82</strain>
    </source>
</reference>
<comment type="subunit">
    <text evidence="4">Component of the RNA polymerase III (Pol III) complex.</text>
</comment>
<comment type="similarity">
    <text evidence="2 4">Belongs to the eukaryotic RPC7 RNA polymerase subunit family.</text>
</comment>
<dbReference type="GO" id="GO:0006383">
    <property type="term" value="P:transcription by RNA polymerase III"/>
    <property type="evidence" value="ECO:0007669"/>
    <property type="project" value="UniProtKB-UniRule"/>
</dbReference>
<feature type="compositionally biased region" description="Acidic residues" evidence="5">
    <location>
        <begin position="236"/>
        <end position="256"/>
    </location>
</feature>
<reference evidence="7" key="3">
    <citation type="submission" date="2025-08" db="UniProtKB">
        <authorList>
            <consortium name="RefSeq"/>
        </authorList>
    </citation>
    <scope>IDENTIFICATION</scope>
    <source>
        <strain evidence="7">CBS 342.82</strain>
    </source>
</reference>
<comment type="subcellular location">
    <subcellularLocation>
        <location evidence="1 4">Nucleus</location>
    </subcellularLocation>
</comment>
<dbReference type="AlphaFoldDB" id="A0A6J3LZR8"/>
<evidence type="ECO:0000313" key="6">
    <source>
        <dbReference type="Proteomes" id="UP000504637"/>
    </source>
</evidence>
<feature type="region of interest" description="Disordered" evidence="5">
    <location>
        <begin position="1"/>
        <end position="22"/>
    </location>
</feature>
<feature type="compositionally biased region" description="Basic and acidic residues" evidence="5">
    <location>
        <begin position="164"/>
        <end position="179"/>
    </location>
</feature>
<comment type="function">
    <text evidence="4">DNA-dependent RNA polymerase catalyzes the transcription of DNA into RNA using the four ribonucleoside triphosphates as substrates. Specific peripheric component of RNA polymerase III which synthesizes small RNAs, such as 5S rRNA and tRNAs.</text>
</comment>
<dbReference type="InterPro" id="IPR024661">
    <property type="entry name" value="RNA_pol_III_Rpc31"/>
</dbReference>